<dbReference type="Pfam" id="PF09912">
    <property type="entry name" value="DUF2141"/>
    <property type="match status" value="1"/>
</dbReference>
<proteinExistence type="predicted"/>
<organism evidence="1 2">
    <name type="scientific">Qipengyuania atrilutea</name>
    <dbReference type="NCBI Taxonomy" id="2744473"/>
    <lineage>
        <taxon>Bacteria</taxon>
        <taxon>Pseudomonadati</taxon>
        <taxon>Pseudomonadota</taxon>
        <taxon>Alphaproteobacteria</taxon>
        <taxon>Sphingomonadales</taxon>
        <taxon>Erythrobacteraceae</taxon>
        <taxon>Qipengyuania</taxon>
    </lineage>
</organism>
<name>A0A850GY64_9SPHN</name>
<reference evidence="1 2" key="1">
    <citation type="submission" date="2020-06" db="EMBL/GenBank/DDBJ databases">
        <title>Altererythrobacter sp. HHU K3-1.</title>
        <authorList>
            <person name="Zhang D."/>
            <person name="Xue H."/>
        </authorList>
    </citation>
    <scope>NUCLEOTIDE SEQUENCE [LARGE SCALE GENOMIC DNA]</scope>
    <source>
        <strain evidence="1 2">HHU K3-1</strain>
    </source>
</reference>
<evidence type="ECO:0000313" key="2">
    <source>
        <dbReference type="Proteomes" id="UP000561438"/>
    </source>
</evidence>
<dbReference type="EMBL" id="JABWGV010000002">
    <property type="protein sequence ID" value="NVD44554.1"/>
    <property type="molecule type" value="Genomic_DNA"/>
</dbReference>
<accession>A0A850GY64</accession>
<evidence type="ECO:0000313" key="1">
    <source>
        <dbReference type="EMBL" id="NVD44554.1"/>
    </source>
</evidence>
<comment type="caution">
    <text evidence="1">The sequence shown here is derived from an EMBL/GenBank/DDBJ whole genome shotgun (WGS) entry which is preliminary data.</text>
</comment>
<protein>
    <submittedName>
        <fullName evidence="1">DUF2141 domain-containing protein</fullName>
    </submittedName>
</protein>
<keyword evidence="2" id="KW-1185">Reference proteome</keyword>
<sequence length="171" mass="18101">MTFGTTVFRTAGLVAALGLGLTAPAIGQARSGTDYRNEIAHNRAACAPGKGASALITITNIEASKGKLRIQAYRGVKSDWLEKGKWLNRIEIPASAGTMRVCMPLPGPGSYGIAVRHDVNGNGSTDLTQDGGGMSNNPSINIFNLGKPSYTKTRFQVGDGPQSLTIQMRYM</sequence>
<gene>
    <name evidence="1" type="ORF">HUV48_05920</name>
</gene>
<dbReference type="AlphaFoldDB" id="A0A850GY64"/>
<dbReference type="Proteomes" id="UP000561438">
    <property type="component" value="Unassembled WGS sequence"/>
</dbReference>
<dbReference type="InterPro" id="IPR018673">
    <property type="entry name" value="DUF2141"/>
</dbReference>